<dbReference type="Gene3D" id="1.10.599.10">
    <property type="entry name" value="Aldehyde Ferredoxin Oxidoreductase Protein, subunit A, domain 3"/>
    <property type="match status" value="1"/>
</dbReference>
<evidence type="ECO:0000313" key="10">
    <source>
        <dbReference type="EMBL" id="EMS79731.1"/>
    </source>
</evidence>
<comment type="cofactor">
    <cofactor evidence="8">
        <name>tungstopterin</name>
        <dbReference type="ChEBI" id="CHEBI:30402"/>
    </cofactor>
</comment>
<dbReference type="GO" id="GO:0046872">
    <property type="term" value="F:metal ion binding"/>
    <property type="evidence" value="ECO:0007669"/>
    <property type="project" value="UniProtKB-KW"/>
</dbReference>
<dbReference type="Pfam" id="PF02730">
    <property type="entry name" value="AFOR_N"/>
    <property type="match status" value="1"/>
</dbReference>
<dbReference type="Gene3D" id="3.60.9.10">
    <property type="entry name" value="Aldehyde ferredoxin oxidoreductase, N-terminal domain"/>
    <property type="match status" value="1"/>
</dbReference>
<evidence type="ECO:0000256" key="3">
    <source>
        <dbReference type="ARBA" id="ARBA00022485"/>
    </source>
</evidence>
<dbReference type="InterPro" id="IPR013983">
    <property type="entry name" value="Ald_Fedxn_OxRdtase_N"/>
</dbReference>
<dbReference type="InterPro" id="IPR036021">
    <property type="entry name" value="Tungsten_al_ferr_oxy-like_C"/>
</dbReference>
<keyword evidence="6" id="KW-0408">Iron</keyword>
<keyword evidence="7" id="KW-0411">Iron-sulfur</keyword>
<dbReference type="SUPFAM" id="SSF48310">
    <property type="entry name" value="Aldehyde ferredoxin oxidoreductase, C-terminal domains"/>
    <property type="match status" value="1"/>
</dbReference>
<dbReference type="Gene3D" id="1.10.569.10">
    <property type="entry name" value="Aldehyde Ferredoxin Oxidoreductase Protein, subunit A, domain 2"/>
    <property type="match status" value="1"/>
</dbReference>
<dbReference type="PANTHER" id="PTHR30038:SF9">
    <property type="entry name" value="ALDEHYDE FERREDOXIN OXIDOREDUCTASE"/>
    <property type="match status" value="1"/>
</dbReference>
<gene>
    <name evidence="10" type="primary">aor2</name>
    <name evidence="10" type="ORF">Dpo_4c02830</name>
</gene>
<comment type="similarity">
    <text evidence="2">Belongs to the AOR/FOR family.</text>
</comment>
<reference evidence="10 11" key="1">
    <citation type="journal article" date="2013" name="Genome Announc.">
        <title>Draft Genome Sequence of Desulfotignum phosphitoxidans DSM 13687 Strain FiPS-3.</title>
        <authorList>
            <person name="Poehlein A."/>
            <person name="Daniel R."/>
            <person name="Simeonova D.D."/>
        </authorList>
    </citation>
    <scope>NUCLEOTIDE SEQUENCE [LARGE SCALE GENOMIC DNA]</scope>
    <source>
        <strain evidence="10 11">DSM 13687</strain>
    </source>
</reference>
<name>S0G5Z4_9BACT</name>
<dbReference type="OrthoDB" id="9763894at2"/>
<dbReference type="RefSeq" id="WP_006965993.1">
    <property type="nucleotide sequence ID" value="NZ_APJX01000004.1"/>
</dbReference>
<dbReference type="InterPro" id="IPR013985">
    <property type="entry name" value="Ald_Fedxn_OxRdtase_dom3"/>
</dbReference>
<dbReference type="GO" id="GO:0009055">
    <property type="term" value="F:electron transfer activity"/>
    <property type="evidence" value="ECO:0007669"/>
    <property type="project" value="InterPro"/>
</dbReference>
<evidence type="ECO:0000256" key="1">
    <source>
        <dbReference type="ARBA" id="ARBA00001966"/>
    </source>
</evidence>
<comment type="caution">
    <text evidence="10">The sequence shown here is derived from an EMBL/GenBank/DDBJ whole genome shotgun (WGS) entry which is preliminary data.</text>
</comment>
<keyword evidence="3" id="KW-0004">4Fe-4S</keyword>
<dbReference type="InterPro" id="IPR013984">
    <property type="entry name" value="Ald_Fedxn_OxRdtase_dom2"/>
</dbReference>
<keyword evidence="5 10" id="KW-0560">Oxidoreductase</keyword>
<evidence type="ECO:0000256" key="5">
    <source>
        <dbReference type="ARBA" id="ARBA00023002"/>
    </source>
</evidence>
<evidence type="ECO:0000256" key="8">
    <source>
        <dbReference type="ARBA" id="ARBA00049934"/>
    </source>
</evidence>
<dbReference type="InterPro" id="IPR036503">
    <property type="entry name" value="Ald_Fedxn_OxRdtase_N_sf"/>
</dbReference>
<dbReference type="SMART" id="SM00790">
    <property type="entry name" value="AFOR_N"/>
    <property type="match status" value="1"/>
</dbReference>
<dbReference type="EC" id="1.2.7.5" evidence="10"/>
<dbReference type="PANTHER" id="PTHR30038">
    <property type="entry name" value="ALDEHYDE FERREDOXIN OXIDOREDUCTASE"/>
    <property type="match status" value="1"/>
</dbReference>
<evidence type="ECO:0000256" key="2">
    <source>
        <dbReference type="ARBA" id="ARBA00011032"/>
    </source>
</evidence>
<dbReference type="GO" id="GO:0033726">
    <property type="term" value="F:aldehyde ferredoxin oxidoreductase activity"/>
    <property type="evidence" value="ECO:0007669"/>
    <property type="project" value="UniProtKB-EC"/>
</dbReference>
<evidence type="ECO:0000256" key="7">
    <source>
        <dbReference type="ARBA" id="ARBA00023014"/>
    </source>
</evidence>
<dbReference type="PATRIC" id="fig|1286635.3.peg.2325"/>
<dbReference type="EMBL" id="APJX01000004">
    <property type="protein sequence ID" value="EMS79731.1"/>
    <property type="molecule type" value="Genomic_DNA"/>
</dbReference>
<accession>S0G5Z4</accession>
<dbReference type="InterPro" id="IPR051919">
    <property type="entry name" value="W-dependent_AOR"/>
</dbReference>
<proteinExistence type="inferred from homology"/>
<protein>
    <submittedName>
        <fullName evidence="10">Tungsten-containing aldehyde ferredoxin oxidoreductase Aor</fullName>
        <ecNumber evidence="10">1.2.7.5</ecNumber>
    </submittedName>
</protein>
<evidence type="ECO:0000256" key="4">
    <source>
        <dbReference type="ARBA" id="ARBA00022723"/>
    </source>
</evidence>
<evidence type="ECO:0000259" key="9">
    <source>
        <dbReference type="SMART" id="SM00790"/>
    </source>
</evidence>
<dbReference type="InterPro" id="IPR001203">
    <property type="entry name" value="OxRdtase_Ald_Fedxn_C"/>
</dbReference>
<dbReference type="SUPFAM" id="SSF56228">
    <property type="entry name" value="Aldehyde ferredoxin oxidoreductase, N-terminal domain"/>
    <property type="match status" value="1"/>
</dbReference>
<organism evidence="10 11">
    <name type="scientific">Desulfotignum phosphitoxidans DSM 13687</name>
    <dbReference type="NCBI Taxonomy" id="1286635"/>
    <lineage>
        <taxon>Bacteria</taxon>
        <taxon>Pseudomonadati</taxon>
        <taxon>Thermodesulfobacteriota</taxon>
        <taxon>Desulfobacteria</taxon>
        <taxon>Desulfobacterales</taxon>
        <taxon>Desulfobacteraceae</taxon>
        <taxon>Desulfotignum</taxon>
    </lineage>
</organism>
<dbReference type="GO" id="GO:0051539">
    <property type="term" value="F:4 iron, 4 sulfur cluster binding"/>
    <property type="evidence" value="ECO:0007669"/>
    <property type="project" value="UniProtKB-KW"/>
</dbReference>
<feature type="domain" description="Aldehyde ferredoxin oxidoreductase N-terminal" evidence="9">
    <location>
        <begin position="4"/>
        <end position="207"/>
    </location>
</feature>
<evidence type="ECO:0000313" key="11">
    <source>
        <dbReference type="Proteomes" id="UP000014216"/>
    </source>
</evidence>
<comment type="cofactor">
    <cofactor evidence="1">
        <name>[4Fe-4S] cluster</name>
        <dbReference type="ChEBI" id="CHEBI:49883"/>
    </cofactor>
</comment>
<keyword evidence="11" id="KW-1185">Reference proteome</keyword>
<evidence type="ECO:0000256" key="6">
    <source>
        <dbReference type="ARBA" id="ARBA00023004"/>
    </source>
</evidence>
<keyword evidence="4" id="KW-0479">Metal-binding</keyword>
<dbReference type="Pfam" id="PF01314">
    <property type="entry name" value="AFOR_C"/>
    <property type="match status" value="1"/>
</dbReference>
<dbReference type="Proteomes" id="UP000014216">
    <property type="component" value="Unassembled WGS sequence"/>
</dbReference>
<sequence length="587" mass="64166">MKGFFNRILIINVTHQTTRVTSLSDDTLTQYLGGKGLATHLLLQYNPPGVDPLSPDNHLIVGLGPLTDSLIYGSCRYGIFSKSPLTGFYAESYSGGRAATAISRAGYDAVLIKGAAAGPMWLEISDTDVVFHDAESLWGKDTYETEDAVKQACGVKDAAALVIGPAGENQIKFAVIENDYWRSAGRTGMGAVMGSKNIKALVFHGNQQKTFHDPDGMKQYAKTMAKNLNQHPATRTYRTQGTPVMVDGLNKAGAFPARYWSQGKCEHYEKINAAAMAEKLKVKPRSCKTCFMGCGKLVEVQEGRHAGLKLEGPEYETIYAFGGLCMIDSIEEITWLNDICDRTGMDTITAGNLAALAIEASTRGRIKESLTYGDADVVADLLEKIARREGIGGLLADGIKNAAPEMGMADLAVHVKGMEPAGYDPRTLKGMGLAYAVSPRGACHLRSTFYKPELAGMIDPDQIDGKAEMFIDFEDRCTLFDTLILCRFYRDFYPWEELAALIQMATGMDLSKADLTAVASRVTNLTRRFNLQEGLTRADDSLPKRLFTEKLPDGNSITEEAFTQLVDDYYRLRGWDENGIPAPQPGA</sequence>
<dbReference type="AlphaFoldDB" id="S0G5Z4"/>